<dbReference type="PANTHER" id="PTHR23159">
    <property type="entry name" value="CENTROSOMAL PROTEIN 2"/>
    <property type="match status" value="1"/>
</dbReference>
<reference evidence="3" key="1">
    <citation type="submission" date="2024-03" db="EMBL/GenBank/DDBJ databases">
        <authorList>
            <consortium name="ELIXIR-Norway"/>
            <consortium name="Elixir Norway"/>
        </authorList>
    </citation>
    <scope>NUCLEOTIDE SEQUENCE</scope>
</reference>
<feature type="compositionally biased region" description="Polar residues" evidence="2">
    <location>
        <begin position="87"/>
        <end position="100"/>
    </location>
</feature>
<evidence type="ECO:0008006" key="5">
    <source>
        <dbReference type="Google" id="ProtNLM"/>
    </source>
</evidence>
<feature type="compositionally biased region" description="Basic and acidic residues" evidence="2">
    <location>
        <begin position="1"/>
        <end position="23"/>
    </location>
</feature>
<gene>
    <name evidence="3" type="ORF">CSSPJE1EN2_LOCUS23206</name>
</gene>
<keyword evidence="4" id="KW-1185">Reference proteome</keyword>
<name>A0ABP1C0X4_9BRYO</name>
<feature type="compositionally biased region" description="Basic and acidic residues" evidence="2">
    <location>
        <begin position="103"/>
        <end position="126"/>
    </location>
</feature>
<proteinExistence type="predicted"/>
<feature type="coiled-coil region" evidence="1">
    <location>
        <begin position="978"/>
        <end position="1132"/>
    </location>
</feature>
<feature type="coiled-coil region" evidence="1">
    <location>
        <begin position="1158"/>
        <end position="1366"/>
    </location>
</feature>
<accession>A0ABP1C0X4</accession>
<evidence type="ECO:0000256" key="2">
    <source>
        <dbReference type="SAM" id="MobiDB-lite"/>
    </source>
</evidence>
<evidence type="ECO:0000313" key="3">
    <source>
        <dbReference type="EMBL" id="CAK9881850.1"/>
    </source>
</evidence>
<evidence type="ECO:0000256" key="1">
    <source>
        <dbReference type="SAM" id="Coils"/>
    </source>
</evidence>
<feature type="coiled-coil region" evidence="1">
    <location>
        <begin position="791"/>
        <end position="938"/>
    </location>
</feature>
<dbReference type="EMBL" id="OZ023709">
    <property type="protein sequence ID" value="CAK9881850.1"/>
    <property type="molecule type" value="Genomic_DNA"/>
</dbReference>
<feature type="coiled-coil region" evidence="1">
    <location>
        <begin position="413"/>
        <end position="461"/>
    </location>
</feature>
<sequence>MDKPKSKENLRAAGKKRFEEYRQKRQQKGSSNTSVKASAEDEQSSEHQTSDSISDTDGDDAASAGIVSTEEDDSTLTTGFALEIGNPESNSQPSRGSIGSNGDLHDSQERSRWGARNDVDSHKEPNSRSVLYEADSERDGWNVPGGSPRNFPVESTQLDAQWRARKMCDRVEKSDSNMHQCNHVHGRTEEDLSCSLSEDMDSRDGLSARDIPKGVLEDIQSNCSGVEDLSSGCTREDVMAESSRSNITPDFKQSGPVEFWAFNNFLQHVDRDEAVDSGILTREEYLEQEHFALVNELNKSHRKLEASLREKGNEVKDFMSKVGTLKAQMAQWQTHEPEQVSPPMPEAQLEWLERSKSQLQGTNHEEKCSVVAWPENLGSQTEQTADVREQLLSTDEASEGKVDCLTVEMARLQQQSKDEVDSMREERSQLVAQLQTALEQIQAVTEREALLASELKGLQENKDHEKAMFASEMWKLPPQQDSRGEGGTFLATSVNQPPSQLKKVAVLREEVGLASEVDKLVATECKEHAEGLGDEMKQLETLSVMDGLRQHVRRQEEKKTQQATSLCESCQSLQEDSVAEASLADVTDMREEEIVQQDLQRLDIKIGNTKESQEKDEEVTDSFGKVMKLQQQLKELEEENANLPSRLQAAEQLLKVHSDENEQLRNQLETILQEQKMREVEISSELQTWKEHADSLEVEKLRNLSVIEESYQHLQRLEEENKELVTSSSECAQSLQAALQEITRLANEVDKLEHEKDLQIGKTWVQAAELQKAQEQLQAASERDIRHGSELKELDVERVELQTKVQELQLQLHGLNDENVHVVAELRELGQKLEALAAEKKLLATNVDKLVEERQKREAEIAEELATWKEHVQNLEAEKMEFLSSAEDLNQQIWRLGEDKKKLINESNQSLQELWGENATLKKQIGKLEAEKDRHDGERLELVAGLQTVWEKLQAANERETFLTKEVTGLQGWRDAELTGYVAKVQELTQQLQELGEKSDVAVAKSLETSHMLDELQMDNVRLINEVSELVQERERREEEMAREQATWKEKFEAERSNLQLENENLKSVSEDLHKQLERSGEEIKQWGMKSAEFSLMLEEIQEEKTRLVGELDKLEEVKERQEGERLELAAELQKAWNRLQEVGTSESNLTSELQVLREDTEKERVKFAEEVQDLQQQLQKLREDNHQLLIRVQGLMQTLEELHDAKELQEANSRLVIEVAKLEQEKVTIDAERVELLGEMQALKLQIKNVEREKSKLASDIEELNQWLHRPAAEKRHLATKLDEVTQLLQRLQVENSELVGKVGKLEQEIGRIKEENGMLNLQVGRLEEERSSWILECEESHLQLQQLEEEMASLADSSNLVQELGGEISTLKAHVFMLVEDKGNLTLGTELDAVTQVLQRLQVDNFQLVSKVNKLEQEIETRTDANKTLNLQLQSLEHEKSRFISEHEESHLQLQLLEEEMASLTKSSSLVQDLGEEISILKSNIFRLVEEEGHRLSDGRALLHEQMPDVSHERD</sequence>
<feature type="coiled-coil region" evidence="1">
    <location>
        <begin position="1400"/>
        <end position="1469"/>
    </location>
</feature>
<feature type="region of interest" description="Disordered" evidence="2">
    <location>
        <begin position="1"/>
        <end position="153"/>
    </location>
</feature>
<dbReference type="PANTHER" id="PTHR23159:SF31">
    <property type="entry name" value="CENTROSOME-ASSOCIATED PROTEIN CEP250 ISOFORM X1"/>
    <property type="match status" value="1"/>
</dbReference>
<protein>
    <recommendedName>
        <fullName evidence="5">Pericentrin</fullName>
    </recommendedName>
</protein>
<feature type="coiled-coil region" evidence="1">
    <location>
        <begin position="707"/>
        <end position="755"/>
    </location>
</feature>
<dbReference type="Proteomes" id="UP001497522">
    <property type="component" value="Chromosome 8"/>
</dbReference>
<organism evidence="3 4">
    <name type="scientific">Sphagnum jensenii</name>
    <dbReference type="NCBI Taxonomy" id="128206"/>
    <lineage>
        <taxon>Eukaryota</taxon>
        <taxon>Viridiplantae</taxon>
        <taxon>Streptophyta</taxon>
        <taxon>Embryophyta</taxon>
        <taxon>Bryophyta</taxon>
        <taxon>Sphagnophytina</taxon>
        <taxon>Sphagnopsida</taxon>
        <taxon>Sphagnales</taxon>
        <taxon>Sphagnaceae</taxon>
        <taxon>Sphagnum</taxon>
    </lineage>
</organism>
<keyword evidence="1" id="KW-0175">Coiled coil</keyword>
<feature type="coiled-coil region" evidence="1">
    <location>
        <begin position="619"/>
        <end position="674"/>
    </location>
</feature>
<evidence type="ECO:0000313" key="4">
    <source>
        <dbReference type="Proteomes" id="UP001497522"/>
    </source>
</evidence>